<proteinExistence type="predicted"/>
<keyword evidence="3" id="KW-1185">Reference proteome</keyword>
<reference evidence="2 3" key="1">
    <citation type="submission" date="2024-01" db="EMBL/GenBank/DDBJ databases">
        <title>Genome assemblies of Stephania.</title>
        <authorList>
            <person name="Yang L."/>
        </authorList>
    </citation>
    <scope>NUCLEOTIDE SEQUENCE [LARGE SCALE GENOMIC DNA]</scope>
    <source>
        <strain evidence="2">JXDWG</strain>
        <tissue evidence="2">Leaf</tissue>
    </source>
</reference>
<sequence>MTPPASSRRMGKHLKVETKPAVSLPPGLIRLRQCLGKKRKFSVSIFTPFDRMGCGTEAGVAYQQNLSISRRLVEKGPNKDKGGEGDGVEKMRVMIRMRSRGYGHCDSIEGREAVTSPVERVKRVNVEYTQNETKLFPTCTMGAFLSQQSSDLLRSFLDELKATVDRLDRIKNFLISLDGRVQHINGAISKIGGDVGAGMQTIHKDMSTLLKKAVELRKKVEASRKIMKEFIDRLDPMVEECDRALKDRSARKKRKNKYQPSKGNHG</sequence>
<gene>
    <name evidence="2" type="ORF">Scep_004642</name>
</gene>
<evidence type="ECO:0000313" key="2">
    <source>
        <dbReference type="EMBL" id="KAK9158068.1"/>
    </source>
</evidence>
<dbReference type="EMBL" id="JBBNAG010000002">
    <property type="protein sequence ID" value="KAK9158068.1"/>
    <property type="molecule type" value="Genomic_DNA"/>
</dbReference>
<organism evidence="2 3">
    <name type="scientific">Stephania cephalantha</name>
    <dbReference type="NCBI Taxonomy" id="152367"/>
    <lineage>
        <taxon>Eukaryota</taxon>
        <taxon>Viridiplantae</taxon>
        <taxon>Streptophyta</taxon>
        <taxon>Embryophyta</taxon>
        <taxon>Tracheophyta</taxon>
        <taxon>Spermatophyta</taxon>
        <taxon>Magnoliopsida</taxon>
        <taxon>Ranunculales</taxon>
        <taxon>Menispermaceae</taxon>
        <taxon>Menispermoideae</taxon>
        <taxon>Cissampelideae</taxon>
        <taxon>Stephania</taxon>
    </lineage>
</organism>
<accession>A0AAP0KST9</accession>
<feature type="region of interest" description="Disordered" evidence="1">
    <location>
        <begin position="245"/>
        <end position="266"/>
    </location>
</feature>
<name>A0AAP0KST9_9MAGN</name>
<comment type="caution">
    <text evidence="2">The sequence shown here is derived from an EMBL/GenBank/DDBJ whole genome shotgun (WGS) entry which is preliminary data.</text>
</comment>
<evidence type="ECO:0000256" key="1">
    <source>
        <dbReference type="SAM" id="MobiDB-lite"/>
    </source>
</evidence>
<dbReference type="AlphaFoldDB" id="A0AAP0KST9"/>
<evidence type="ECO:0000313" key="3">
    <source>
        <dbReference type="Proteomes" id="UP001419268"/>
    </source>
</evidence>
<dbReference type="Proteomes" id="UP001419268">
    <property type="component" value="Unassembled WGS sequence"/>
</dbReference>
<protein>
    <submittedName>
        <fullName evidence="2">Uncharacterized protein</fullName>
    </submittedName>
</protein>